<name>A0A524RMA6_9CHRO</name>
<reference evidence="2 3" key="1">
    <citation type="journal article" date="2019" name="mSystems">
        <title>Life at home and on the roam: Genomic adaptions reflect the dual lifestyle of an intracellular, facultative symbiont.</title>
        <authorList>
            <person name="Burgsdorf I."/>
        </authorList>
    </citation>
    <scope>NUCLEOTIDE SEQUENCE [LARGE SCALE GENOMIC DNA]</scope>
    <source>
        <strain evidence="2">277cV</strain>
    </source>
</reference>
<dbReference type="AlphaFoldDB" id="A0A524RMA6"/>
<dbReference type="Pfam" id="PF02941">
    <property type="entry name" value="FeThRed_A"/>
    <property type="match status" value="1"/>
</dbReference>
<dbReference type="GO" id="GO:0015979">
    <property type="term" value="P:photosynthesis"/>
    <property type="evidence" value="ECO:0007669"/>
    <property type="project" value="InterPro"/>
</dbReference>
<proteinExistence type="predicted"/>
<dbReference type="InterPro" id="IPR008990">
    <property type="entry name" value="Elect_transpt_acc-like_dom_sf"/>
</dbReference>
<evidence type="ECO:0000313" key="3">
    <source>
        <dbReference type="Proteomes" id="UP000317990"/>
    </source>
</evidence>
<gene>
    <name evidence="2" type="ORF">ERJ67_07850</name>
</gene>
<feature type="domain" description="Ferredoxin thioredoxin reductase alpha chain" evidence="1">
    <location>
        <begin position="4"/>
        <end position="68"/>
    </location>
</feature>
<comment type="caution">
    <text evidence="2">The sequence shown here is derived from an EMBL/GenBank/DDBJ whole genome shotgun (WGS) entry which is preliminary data.</text>
</comment>
<dbReference type="Gene3D" id="2.30.30.50">
    <property type="match status" value="1"/>
</dbReference>
<dbReference type="SUPFAM" id="SSF50090">
    <property type="entry name" value="Electron transport accessory proteins"/>
    <property type="match status" value="1"/>
</dbReference>
<dbReference type="EMBL" id="SRMO01000076">
    <property type="protein sequence ID" value="TGG91583.1"/>
    <property type="molecule type" value="Genomic_DNA"/>
</dbReference>
<evidence type="ECO:0000313" key="2">
    <source>
        <dbReference type="EMBL" id="TGG91583.1"/>
    </source>
</evidence>
<protein>
    <submittedName>
        <fullName evidence="2">Ferredoxin--nitrite reductase</fullName>
    </submittedName>
</protein>
<dbReference type="InterPro" id="IPR004207">
    <property type="entry name" value="Fd_thioredoxin_Rdtase_alpha"/>
</dbReference>
<dbReference type="Proteomes" id="UP000317990">
    <property type="component" value="Unassembled WGS sequence"/>
</dbReference>
<accession>A0A524RMA6</accession>
<evidence type="ECO:0000259" key="1">
    <source>
        <dbReference type="Pfam" id="PF02941"/>
    </source>
</evidence>
<organism evidence="2 3">
    <name type="scientific">Aphanocapsa feldmannii 277cV</name>
    <dbReference type="NCBI Taxonomy" id="2507553"/>
    <lineage>
        <taxon>Bacteria</taxon>
        <taxon>Bacillati</taxon>
        <taxon>Cyanobacteriota</taxon>
        <taxon>Cyanophyceae</taxon>
        <taxon>Oscillatoriophycideae</taxon>
        <taxon>Chroococcales</taxon>
        <taxon>Microcystaceae</taxon>
        <taxon>Aphanocapsa</taxon>
    </lineage>
</organism>
<sequence>MQQGDRVRVCESVIVYTHPEHRGEPYDLKGQDGEVFAILSDWKGRPISPTLPVVVKFARGRFHFRAEELESL</sequence>